<organism evidence="2">
    <name type="scientific">Human papillomavirus</name>
    <dbReference type="NCBI Taxonomy" id="10566"/>
    <lineage>
        <taxon>Viruses</taxon>
        <taxon>Monodnaviria</taxon>
        <taxon>Shotokuvirae</taxon>
        <taxon>Cossaviricota</taxon>
        <taxon>Papovaviricetes</taxon>
        <taxon>Zurhausenvirales</taxon>
        <taxon>Papillomaviridae</taxon>
    </lineage>
</organism>
<reference evidence="2" key="1">
    <citation type="journal article" date="2018" name="Nat. Med.">
        <title>Expanded skin virome in DOCK8-deficient patients.</title>
        <authorList>
            <consortium name="NISC Comparative Sequencing Program"/>
            <person name="Tirosh O."/>
            <person name="Conlan S."/>
            <person name="Deming C."/>
            <person name="Lee-Lin S.Q."/>
            <person name="Huang X."/>
            <person name="Su H.C."/>
            <person name="Freeman A.F."/>
            <person name="Segre J.A."/>
            <person name="Kong H.H."/>
        </authorList>
    </citation>
    <scope>NUCLEOTIDE SEQUENCE</scope>
    <source>
        <strain evidence="2">HPV-mSK_101</strain>
    </source>
</reference>
<protein>
    <submittedName>
        <fullName evidence="2">E4 protein</fullName>
    </submittedName>
</protein>
<sequence length="119" mass="13860">MKQFLLLLIAPTGPFPGLLLKPVGDPPRSPHPNRRHLESGPTKPTKTPIGNRPPRPVLEFDYDDETNKENQPPENNNDLPEEDWGLHHLLKKWEGELDQFRERVLRDLDDCKRRLGIRF</sequence>
<dbReference type="EMBL" id="MH972562">
    <property type="protein sequence ID" value="QAB13943.1"/>
    <property type="molecule type" value="Genomic_DNA"/>
</dbReference>
<evidence type="ECO:0000313" key="2">
    <source>
        <dbReference type="EMBL" id="QAB13943.1"/>
    </source>
</evidence>
<proteinExistence type="predicted"/>
<feature type="region of interest" description="Disordered" evidence="1">
    <location>
        <begin position="13"/>
        <end position="83"/>
    </location>
</feature>
<evidence type="ECO:0000256" key="1">
    <source>
        <dbReference type="SAM" id="MobiDB-lite"/>
    </source>
</evidence>
<name>A0A410H144_9PAPI</name>
<accession>A0A410H144</accession>
<feature type="compositionally biased region" description="Polar residues" evidence="1">
    <location>
        <begin position="69"/>
        <end position="78"/>
    </location>
</feature>